<dbReference type="EMBL" id="FNDN01000019">
    <property type="protein sequence ID" value="SDJ21572.1"/>
    <property type="molecule type" value="Genomic_DNA"/>
</dbReference>
<sequence>MKRTTLLTLVATIGLAVTACSSNDDTVAADAGTTTTTAAESAPHSADSEDAPTTATASVSPNLAGLDPCSLLSSEEAAATTGGPTSEPQREIGENTVQCSWGSIVKPETGDISVAVWDMGDFGPPNKDQFGTIGGRTVYIIQGANERHCSLSTTLSNERRLLMSLVPAEPKIQALPGYGTSITPRPDYDPNDPMASAFEIELEVSDTIWCESLFDAMEKVADRTGW</sequence>
<evidence type="ECO:0000256" key="2">
    <source>
        <dbReference type="SAM" id="SignalP"/>
    </source>
</evidence>
<dbReference type="RefSeq" id="WP_072740012.1">
    <property type="nucleotide sequence ID" value="NZ_CP048813.1"/>
</dbReference>
<reference evidence="3 4" key="1">
    <citation type="submission" date="2016-10" db="EMBL/GenBank/DDBJ databases">
        <authorList>
            <person name="de Groot N.N."/>
        </authorList>
    </citation>
    <scope>NUCLEOTIDE SEQUENCE [LARGE SCALE GENOMIC DNA]</scope>
    <source>
        <strain evidence="3 4">DSM 44892</strain>
    </source>
</reference>
<evidence type="ECO:0000313" key="4">
    <source>
        <dbReference type="Proteomes" id="UP000183263"/>
    </source>
</evidence>
<dbReference type="PROSITE" id="PS51257">
    <property type="entry name" value="PROKAR_LIPOPROTEIN"/>
    <property type="match status" value="1"/>
</dbReference>
<feature type="region of interest" description="Disordered" evidence="1">
    <location>
        <begin position="34"/>
        <end position="62"/>
    </location>
</feature>
<accession>A0A1G8RXE4</accession>
<proteinExistence type="predicted"/>
<evidence type="ECO:0008006" key="5">
    <source>
        <dbReference type="Google" id="ProtNLM"/>
    </source>
</evidence>
<organism evidence="3 4">
    <name type="scientific">Rhodococcus triatomae</name>
    <dbReference type="NCBI Taxonomy" id="300028"/>
    <lineage>
        <taxon>Bacteria</taxon>
        <taxon>Bacillati</taxon>
        <taxon>Actinomycetota</taxon>
        <taxon>Actinomycetes</taxon>
        <taxon>Mycobacteriales</taxon>
        <taxon>Nocardiaceae</taxon>
        <taxon>Rhodococcus</taxon>
    </lineage>
</organism>
<protein>
    <recommendedName>
        <fullName evidence="5">DUF3558 domain-containing protein</fullName>
    </recommendedName>
</protein>
<dbReference type="Pfam" id="PF12079">
    <property type="entry name" value="DUF3558"/>
    <property type="match status" value="1"/>
</dbReference>
<feature type="compositionally biased region" description="Polar residues" evidence="1">
    <location>
        <begin position="51"/>
        <end position="61"/>
    </location>
</feature>
<dbReference type="InterPro" id="IPR024520">
    <property type="entry name" value="DUF3558"/>
</dbReference>
<feature type="chain" id="PRO_5038529479" description="DUF3558 domain-containing protein" evidence="2">
    <location>
        <begin position="20"/>
        <end position="226"/>
    </location>
</feature>
<evidence type="ECO:0000313" key="3">
    <source>
        <dbReference type="EMBL" id="SDJ21572.1"/>
    </source>
</evidence>
<name>A0A1G8RXE4_9NOCA</name>
<feature type="signal peptide" evidence="2">
    <location>
        <begin position="1"/>
        <end position="19"/>
    </location>
</feature>
<keyword evidence="4" id="KW-1185">Reference proteome</keyword>
<keyword evidence="2" id="KW-0732">Signal</keyword>
<dbReference type="AlphaFoldDB" id="A0A1G8RXE4"/>
<gene>
    <name evidence="3" type="ORF">SAMN05444695_11927</name>
</gene>
<evidence type="ECO:0000256" key="1">
    <source>
        <dbReference type="SAM" id="MobiDB-lite"/>
    </source>
</evidence>
<dbReference type="Proteomes" id="UP000183263">
    <property type="component" value="Unassembled WGS sequence"/>
</dbReference>